<protein>
    <submittedName>
        <fullName evidence="1">Gliding motility-associated C-terminal domain-containing protein</fullName>
    </submittedName>
</protein>
<accession>A0ABS7Y7A4</accession>
<gene>
    <name evidence="1" type="ORF">LBV24_15055</name>
</gene>
<evidence type="ECO:0000313" key="1">
    <source>
        <dbReference type="EMBL" id="MCA0154543.1"/>
    </source>
</evidence>
<keyword evidence="2" id="KW-1185">Reference proteome</keyword>
<dbReference type="Proteomes" id="UP001198402">
    <property type="component" value="Unassembled WGS sequence"/>
</dbReference>
<organism evidence="1 2">
    <name type="scientific">Winogradskyella vincentii</name>
    <dbReference type="NCBI Taxonomy" id="2877122"/>
    <lineage>
        <taxon>Bacteria</taxon>
        <taxon>Pseudomonadati</taxon>
        <taxon>Bacteroidota</taxon>
        <taxon>Flavobacteriia</taxon>
        <taxon>Flavobacteriales</taxon>
        <taxon>Flavobacteriaceae</taxon>
        <taxon>Winogradskyella</taxon>
    </lineage>
</organism>
<name>A0ABS7Y7A4_9FLAO</name>
<reference evidence="2" key="1">
    <citation type="submission" date="2023-07" db="EMBL/GenBank/DDBJ databases">
        <authorList>
            <person name="Yue Y."/>
        </authorList>
    </citation>
    <scope>NUCLEOTIDE SEQUENCE [LARGE SCALE GENOMIC DNA]</scope>
    <source>
        <strain evidence="2">2Y89</strain>
    </source>
</reference>
<sequence length="224" mass="23962">CGNTKTITRTWTATDDCGNTTSAVQTITVVDTTPPTFTVPADITVECDVDVTDLTITGDVTDETDTCSTGLDATYADNTVLGTCVNESIITRTWTLIDDCGNTTTLVQTINVVDTTSPTFTAPEDLTVECDVDVNDLTITGDVTDEADNCSSGLDAEYKDIIMEGDCPNSFIIYRKWTLIDECDNETTDDQVITVVDTTAPTFTVPADLTVECDVDVADLTITG</sequence>
<evidence type="ECO:0000313" key="2">
    <source>
        <dbReference type="Proteomes" id="UP001198402"/>
    </source>
</evidence>
<proteinExistence type="predicted"/>
<feature type="non-terminal residue" evidence="1">
    <location>
        <position position="1"/>
    </location>
</feature>
<dbReference type="EMBL" id="JAIUJS010000036">
    <property type="protein sequence ID" value="MCA0154543.1"/>
    <property type="molecule type" value="Genomic_DNA"/>
</dbReference>
<feature type="non-terminal residue" evidence="1">
    <location>
        <position position="224"/>
    </location>
</feature>
<comment type="caution">
    <text evidence="1">The sequence shown here is derived from an EMBL/GenBank/DDBJ whole genome shotgun (WGS) entry which is preliminary data.</text>
</comment>